<evidence type="ECO:0000256" key="1">
    <source>
        <dbReference type="ARBA" id="ARBA00010558"/>
    </source>
</evidence>
<dbReference type="PANTHER" id="PTHR35890:SF3">
    <property type="entry name" value="ECOTIN"/>
    <property type="match status" value="1"/>
</dbReference>
<proteinExistence type="inferred from homology"/>
<dbReference type="InterPro" id="IPR005658">
    <property type="entry name" value="Prot_inh_ecotin"/>
</dbReference>
<dbReference type="Pfam" id="PF03974">
    <property type="entry name" value="Ecotin"/>
    <property type="match status" value="1"/>
</dbReference>
<reference evidence="2 3" key="1">
    <citation type="submission" date="2018-02" db="EMBL/GenBank/DDBJ databases">
        <title>Genome sequences of Apibacter spp., gut symbionts of Asian honey bees.</title>
        <authorList>
            <person name="Kwong W.K."/>
            <person name="Steele M.I."/>
            <person name="Moran N.A."/>
        </authorList>
    </citation>
    <scope>NUCLEOTIDE SEQUENCE [LARGE SCALE GENOMIC DNA]</scope>
    <source>
        <strain evidence="3">wkB301</strain>
    </source>
</reference>
<sequence>MKTAKKILIMLLALGLIMSFVSKKSEVTNEDDPKKELEHFPKAKEGMVRYVIFLDKKTNENLYQIELIPGKVMNVDCNIHSLIGKIEEKNLEGWGYTYYDFSSDGNTMSTQMACPKQENKNKYISAQSIMIRYNSKLPIVIYAPKGYEIHYKIWEAGKDKKSLEN</sequence>
<dbReference type="GO" id="GO:0004867">
    <property type="term" value="F:serine-type endopeptidase inhibitor activity"/>
    <property type="evidence" value="ECO:0007669"/>
    <property type="project" value="InterPro"/>
</dbReference>
<dbReference type="OrthoDB" id="997196at2"/>
<accession>A0A2S8A7C3</accession>
<dbReference type="PANTHER" id="PTHR35890">
    <property type="match status" value="1"/>
</dbReference>
<dbReference type="AlphaFoldDB" id="A0A2S8A7C3"/>
<evidence type="ECO:0000313" key="2">
    <source>
        <dbReference type="EMBL" id="PQL90463.1"/>
    </source>
</evidence>
<dbReference type="SUPFAM" id="SSF49772">
    <property type="entry name" value="Ecotin, trypsin inhibitor"/>
    <property type="match status" value="1"/>
</dbReference>
<gene>
    <name evidence="2" type="ORF">C4S77_11270</name>
</gene>
<dbReference type="PIRSF" id="PIRSF006865">
    <property type="entry name" value="Prot_inh_ecotin"/>
    <property type="match status" value="1"/>
</dbReference>
<protein>
    <submittedName>
        <fullName evidence="2">Ecotin</fullName>
    </submittedName>
</protein>
<dbReference type="Proteomes" id="UP000238042">
    <property type="component" value="Unassembled WGS sequence"/>
</dbReference>
<keyword evidence="3" id="KW-1185">Reference proteome</keyword>
<dbReference type="RefSeq" id="WP_105247631.1">
    <property type="nucleotide sequence ID" value="NZ_PSZM01000046.1"/>
</dbReference>
<comment type="caution">
    <text evidence="2">The sequence shown here is derived from an EMBL/GenBank/DDBJ whole genome shotgun (WGS) entry which is preliminary data.</text>
</comment>
<organism evidence="2 3">
    <name type="scientific">Apibacter adventoris</name>
    <dbReference type="NCBI Taxonomy" id="1679466"/>
    <lineage>
        <taxon>Bacteria</taxon>
        <taxon>Pseudomonadati</taxon>
        <taxon>Bacteroidota</taxon>
        <taxon>Flavobacteriia</taxon>
        <taxon>Flavobacteriales</taxon>
        <taxon>Weeksellaceae</taxon>
        <taxon>Apibacter</taxon>
    </lineage>
</organism>
<name>A0A2S8A7C3_9FLAO</name>
<evidence type="ECO:0000313" key="3">
    <source>
        <dbReference type="Proteomes" id="UP000238042"/>
    </source>
</evidence>
<dbReference type="InterPro" id="IPR036198">
    <property type="entry name" value="Ecotin_sf"/>
</dbReference>
<comment type="similarity">
    <text evidence="1">Belongs to the protease inhibitor I11 (ecotin) family.</text>
</comment>
<dbReference type="Gene3D" id="2.60.40.550">
    <property type="entry name" value="Ecotin"/>
    <property type="match status" value="1"/>
</dbReference>
<dbReference type="EMBL" id="PSZM01000046">
    <property type="protein sequence ID" value="PQL90463.1"/>
    <property type="molecule type" value="Genomic_DNA"/>
</dbReference>
<dbReference type="NCBIfam" id="NF002987">
    <property type="entry name" value="PRK03719.1"/>
    <property type="match status" value="1"/>
</dbReference>